<protein>
    <submittedName>
        <fullName evidence="1">Uncharacterized protein</fullName>
    </submittedName>
</protein>
<comment type="caution">
    <text evidence="1">The sequence shown here is derived from an EMBL/GenBank/DDBJ whole genome shotgun (WGS) entry which is preliminary data.</text>
</comment>
<sequence>MEDGKMEDGGCDGVGEGHAYVFTSDDLVPEVDHFINDDQFETQDDDNLTILIGECEKLLDEDSVISNKISLTGTRG</sequence>
<dbReference type="EMBL" id="CACRXK020013136">
    <property type="protein sequence ID" value="CAB4024619.1"/>
    <property type="molecule type" value="Genomic_DNA"/>
</dbReference>
<evidence type="ECO:0000313" key="2">
    <source>
        <dbReference type="Proteomes" id="UP001152795"/>
    </source>
</evidence>
<accession>A0A6S7KWG6</accession>
<dbReference type="Proteomes" id="UP001152795">
    <property type="component" value="Unassembled WGS sequence"/>
</dbReference>
<proteinExistence type="predicted"/>
<reference evidence="1" key="1">
    <citation type="submission" date="2020-04" db="EMBL/GenBank/DDBJ databases">
        <authorList>
            <person name="Alioto T."/>
            <person name="Alioto T."/>
            <person name="Gomez Garrido J."/>
        </authorList>
    </citation>
    <scope>NUCLEOTIDE SEQUENCE</scope>
    <source>
        <strain evidence="1">A484AB</strain>
    </source>
</reference>
<organism evidence="1 2">
    <name type="scientific">Paramuricea clavata</name>
    <name type="common">Red gorgonian</name>
    <name type="synonym">Violescent sea-whip</name>
    <dbReference type="NCBI Taxonomy" id="317549"/>
    <lineage>
        <taxon>Eukaryota</taxon>
        <taxon>Metazoa</taxon>
        <taxon>Cnidaria</taxon>
        <taxon>Anthozoa</taxon>
        <taxon>Octocorallia</taxon>
        <taxon>Malacalcyonacea</taxon>
        <taxon>Plexauridae</taxon>
        <taxon>Paramuricea</taxon>
    </lineage>
</organism>
<gene>
    <name evidence="1" type="ORF">PACLA_8A059257</name>
</gene>
<evidence type="ECO:0000313" key="1">
    <source>
        <dbReference type="EMBL" id="CAB4024619.1"/>
    </source>
</evidence>
<keyword evidence="2" id="KW-1185">Reference proteome</keyword>
<dbReference type="AlphaFoldDB" id="A0A6S7KWG6"/>
<name>A0A6S7KWG6_PARCT</name>